<name>A0ACC3DQ11_9PEZI</name>
<sequence length="234" mass="27109">MDRSLCELRRFIVADAYGTLSLKLLIFFKTDILPTFIRYFSPVYGRPGVGQHYHRELNLEISLLADYDVAHGFTWRGYAAAERIVGRLPNAWNSDTWSQWANDEYICAPLRTYLFHMARQEVRVAVFHLTCDKLPRELIEVIVEYALVAEGLDRDDGRGPGEDNVTVVEGKCNDEVEACRDEDEQTIVAGDLGRDREVYPDMDDEKHAVRAEDFQGDYGRYRDEDEHRSTWEAY</sequence>
<proteinExistence type="predicted"/>
<organism evidence="1 2">
    <name type="scientific">Coniosporium uncinatum</name>
    <dbReference type="NCBI Taxonomy" id="93489"/>
    <lineage>
        <taxon>Eukaryota</taxon>
        <taxon>Fungi</taxon>
        <taxon>Dikarya</taxon>
        <taxon>Ascomycota</taxon>
        <taxon>Pezizomycotina</taxon>
        <taxon>Dothideomycetes</taxon>
        <taxon>Dothideomycetes incertae sedis</taxon>
        <taxon>Coniosporium</taxon>
    </lineage>
</organism>
<keyword evidence="2" id="KW-1185">Reference proteome</keyword>
<reference evidence="1" key="1">
    <citation type="submission" date="2024-09" db="EMBL/GenBank/DDBJ databases">
        <title>Black Yeasts Isolated from many extreme environments.</title>
        <authorList>
            <person name="Coleine C."/>
            <person name="Stajich J.E."/>
            <person name="Selbmann L."/>
        </authorList>
    </citation>
    <scope>NUCLEOTIDE SEQUENCE</scope>
    <source>
        <strain evidence="1">CCFEE 5737</strain>
    </source>
</reference>
<dbReference type="Proteomes" id="UP001186974">
    <property type="component" value="Unassembled WGS sequence"/>
</dbReference>
<accession>A0ACC3DQ11</accession>
<feature type="non-terminal residue" evidence="1">
    <location>
        <position position="234"/>
    </location>
</feature>
<gene>
    <name evidence="1" type="ORF">LTS18_006831</name>
</gene>
<comment type="caution">
    <text evidence="1">The sequence shown here is derived from an EMBL/GenBank/DDBJ whole genome shotgun (WGS) entry which is preliminary data.</text>
</comment>
<evidence type="ECO:0000313" key="1">
    <source>
        <dbReference type="EMBL" id="KAK3078706.1"/>
    </source>
</evidence>
<dbReference type="EMBL" id="JAWDJW010001676">
    <property type="protein sequence ID" value="KAK3078706.1"/>
    <property type="molecule type" value="Genomic_DNA"/>
</dbReference>
<evidence type="ECO:0000313" key="2">
    <source>
        <dbReference type="Proteomes" id="UP001186974"/>
    </source>
</evidence>
<protein>
    <submittedName>
        <fullName evidence="1">Uncharacterized protein</fullName>
    </submittedName>
</protein>